<comment type="subcellular location">
    <subcellularLocation>
        <location evidence="1 11">Nucleus</location>
    </subcellularLocation>
</comment>
<organism evidence="15">
    <name type="scientific">Odontella aurita</name>
    <dbReference type="NCBI Taxonomy" id="265563"/>
    <lineage>
        <taxon>Eukaryota</taxon>
        <taxon>Sar</taxon>
        <taxon>Stramenopiles</taxon>
        <taxon>Ochrophyta</taxon>
        <taxon>Bacillariophyta</taxon>
        <taxon>Mediophyceae</taxon>
        <taxon>Biddulphiophycidae</taxon>
        <taxon>Eupodiscales</taxon>
        <taxon>Odontellaceae</taxon>
        <taxon>Odontella</taxon>
    </lineage>
</organism>
<evidence type="ECO:0000256" key="12">
    <source>
        <dbReference type="PIRSR" id="PIRSR015919-1"/>
    </source>
</evidence>
<evidence type="ECO:0000259" key="14">
    <source>
        <dbReference type="PROSITE" id="PS00028"/>
    </source>
</evidence>
<feature type="compositionally biased region" description="Basic and acidic residues" evidence="13">
    <location>
        <begin position="1"/>
        <end position="18"/>
    </location>
</feature>
<dbReference type="SMART" id="SM00327">
    <property type="entry name" value="VWA"/>
    <property type="match status" value="1"/>
</dbReference>
<dbReference type="AlphaFoldDB" id="A0A7S4MU47"/>
<feature type="domain" description="C2H2-type" evidence="14">
    <location>
        <begin position="472"/>
        <end position="492"/>
    </location>
</feature>
<accession>A0A7S4MU47</accession>
<dbReference type="InterPro" id="IPR012170">
    <property type="entry name" value="TFIIH_SSL1/p44"/>
</dbReference>
<evidence type="ECO:0000256" key="8">
    <source>
        <dbReference type="ARBA" id="ARBA00023163"/>
    </source>
</evidence>
<dbReference type="Pfam" id="PF04056">
    <property type="entry name" value="Ssl1"/>
    <property type="match status" value="1"/>
</dbReference>
<dbReference type="PANTHER" id="PTHR12695:SF2">
    <property type="entry name" value="GENERAL TRANSCRIPTION FACTOR IIH SUBUNIT 2-RELATED"/>
    <property type="match status" value="1"/>
</dbReference>
<evidence type="ECO:0000256" key="6">
    <source>
        <dbReference type="ARBA" id="ARBA00022833"/>
    </source>
</evidence>
<gene>
    <name evidence="15" type="ORF">OAUR00152_LOCUS17085</name>
</gene>
<dbReference type="InterPro" id="IPR036465">
    <property type="entry name" value="vWFA_dom_sf"/>
</dbReference>
<keyword evidence="10 11" id="KW-0539">Nucleus</keyword>
<evidence type="ECO:0000256" key="11">
    <source>
        <dbReference type="PIRNR" id="PIRNR015919"/>
    </source>
</evidence>
<dbReference type="InterPro" id="IPR046349">
    <property type="entry name" value="C1-like_sf"/>
</dbReference>
<dbReference type="EMBL" id="HBKQ01025131">
    <property type="protein sequence ID" value="CAE2243029.1"/>
    <property type="molecule type" value="Transcribed_RNA"/>
</dbReference>
<dbReference type="InterPro" id="IPR004595">
    <property type="entry name" value="TFIIH_C1-like_dom"/>
</dbReference>
<dbReference type="Pfam" id="PF07975">
    <property type="entry name" value="C1_4"/>
    <property type="match status" value="1"/>
</dbReference>
<feature type="zinc finger region" description="C4-type" evidence="12">
    <location>
        <begin position="324"/>
        <end position="341"/>
    </location>
</feature>
<evidence type="ECO:0000256" key="5">
    <source>
        <dbReference type="ARBA" id="ARBA00022771"/>
    </source>
</evidence>
<evidence type="ECO:0000256" key="10">
    <source>
        <dbReference type="ARBA" id="ARBA00023242"/>
    </source>
</evidence>
<dbReference type="PANTHER" id="PTHR12695">
    <property type="entry name" value="GENERAL TRANSCRIPTION FACTOR IIH SUBUNIT 2"/>
    <property type="match status" value="1"/>
</dbReference>
<comment type="similarity">
    <text evidence="2 11">Belongs to the GTF2H2 family.</text>
</comment>
<feature type="region of interest" description="Disordered" evidence="13">
    <location>
        <begin position="261"/>
        <end position="285"/>
    </location>
</feature>
<keyword evidence="7 11" id="KW-0805">Transcription regulation</keyword>
<proteinExistence type="inferred from homology"/>
<dbReference type="GO" id="GO:0008270">
    <property type="term" value="F:zinc ion binding"/>
    <property type="evidence" value="ECO:0007669"/>
    <property type="project" value="UniProtKB-UniRule"/>
</dbReference>
<keyword evidence="6 11" id="KW-0862">Zinc</keyword>
<feature type="region of interest" description="Disordered" evidence="13">
    <location>
        <begin position="1"/>
        <end position="24"/>
    </location>
</feature>
<dbReference type="GO" id="GO:0006289">
    <property type="term" value="P:nucleotide-excision repair"/>
    <property type="evidence" value="ECO:0007669"/>
    <property type="project" value="UniProtKB-UniRule"/>
</dbReference>
<dbReference type="GO" id="GO:0006357">
    <property type="term" value="P:regulation of transcription by RNA polymerase II"/>
    <property type="evidence" value="ECO:0007669"/>
    <property type="project" value="TreeGrafter"/>
</dbReference>
<keyword evidence="9" id="KW-0234">DNA repair</keyword>
<keyword evidence="4" id="KW-0227">DNA damage</keyword>
<dbReference type="NCBIfam" id="TIGR00622">
    <property type="entry name" value="ssl1"/>
    <property type="match status" value="1"/>
</dbReference>
<evidence type="ECO:0000256" key="7">
    <source>
        <dbReference type="ARBA" id="ARBA00023015"/>
    </source>
</evidence>
<dbReference type="PROSITE" id="PS00028">
    <property type="entry name" value="ZINC_FINGER_C2H2_1"/>
    <property type="match status" value="1"/>
</dbReference>
<evidence type="ECO:0000256" key="3">
    <source>
        <dbReference type="ARBA" id="ARBA00022723"/>
    </source>
</evidence>
<dbReference type="Gene3D" id="3.40.50.410">
    <property type="entry name" value="von Willebrand factor, type A domain"/>
    <property type="match status" value="1"/>
</dbReference>
<keyword evidence="5" id="KW-0863">Zinc-finger</keyword>
<evidence type="ECO:0000256" key="9">
    <source>
        <dbReference type="ARBA" id="ARBA00023204"/>
    </source>
</evidence>
<dbReference type="GO" id="GO:0000439">
    <property type="term" value="C:transcription factor TFIIH core complex"/>
    <property type="evidence" value="ECO:0007669"/>
    <property type="project" value="InterPro"/>
</dbReference>
<dbReference type="GO" id="GO:0006351">
    <property type="term" value="P:DNA-templated transcription"/>
    <property type="evidence" value="ECO:0007669"/>
    <property type="project" value="InterPro"/>
</dbReference>
<dbReference type="Gene3D" id="3.30.40.10">
    <property type="entry name" value="Zinc/RING finger domain, C3HC4 (zinc finger)"/>
    <property type="match status" value="1"/>
</dbReference>
<dbReference type="InterPro" id="IPR007198">
    <property type="entry name" value="Ssl1-like"/>
</dbReference>
<name>A0A7S4MU47_9STRA</name>
<keyword evidence="3 11" id="KW-0479">Metal-binding</keyword>
<dbReference type="InterPro" id="IPR013083">
    <property type="entry name" value="Znf_RING/FYVE/PHD"/>
</dbReference>
<dbReference type="InterPro" id="IPR013087">
    <property type="entry name" value="Znf_C2H2_type"/>
</dbReference>
<dbReference type="PIRSF" id="PIRSF015919">
    <property type="entry name" value="TFIIH_SSL1"/>
    <property type="match status" value="1"/>
</dbReference>
<dbReference type="GO" id="GO:0005675">
    <property type="term" value="C:transcription factor TFIIH holo complex"/>
    <property type="evidence" value="ECO:0007669"/>
    <property type="project" value="UniProtKB-UniRule"/>
</dbReference>
<evidence type="ECO:0000256" key="4">
    <source>
        <dbReference type="ARBA" id="ARBA00022763"/>
    </source>
</evidence>
<dbReference type="SUPFAM" id="SSF57889">
    <property type="entry name" value="Cysteine-rich domain"/>
    <property type="match status" value="1"/>
</dbReference>
<evidence type="ECO:0000256" key="1">
    <source>
        <dbReference type="ARBA" id="ARBA00004123"/>
    </source>
</evidence>
<feature type="region of interest" description="Disordered" evidence="13">
    <location>
        <begin position="442"/>
        <end position="464"/>
    </location>
</feature>
<evidence type="ECO:0000256" key="2">
    <source>
        <dbReference type="ARBA" id="ARBA00006092"/>
    </source>
</evidence>
<dbReference type="FunFam" id="3.40.50.410:FF:000015">
    <property type="entry name" value="General transcription factor IIH subunit 2"/>
    <property type="match status" value="1"/>
</dbReference>
<dbReference type="InterPro" id="IPR002035">
    <property type="entry name" value="VWF_A"/>
</dbReference>
<dbReference type="SUPFAM" id="SSF53300">
    <property type="entry name" value="vWA-like"/>
    <property type="match status" value="1"/>
</dbReference>
<sequence>MASTSERDLQHAWEDHDASSGWERAVREDEDGNIIGLSEAADPADLVRLRRKRLAKSDYARSGRRVVRDMIRYLFLVVDCSRAMTERDSALGPGKTRMDVILNLVADFTNEYYDQNPLSHLGIIAVRDGEAEMLTPLSGSRRAHGLALVAARDEINQSMASGKDGGEFSLQNGLEVAGRSLGHVPRHGSREVLVLAGALSTCDPGDVLVDTLPRLRAAGVRVSCVALAAEMHVCRKIAEETGGVVGVCMDREHLRDLVMGQCVPPPSRPGDGDSDGGDRGGRGKRMKRCDFVKMGFPTRESSAVPTLIHATRDKKLFAKTGYLCPRCKAKASELPTDCAVCGLKLVLAPHLARSFHHLFPVPPFAEVPEEVDVAPAGEGGMRAGTIPVPTPSAAVAIVSSSTVNSGGRIVDINDSLLVSSNDCDRCCYACLKPIGVRPLEVKASKKGRNSTAKQQRPGRPSGNPVETLRFQCPDCQNVFCADCDAFLHETLHNCPGCLCQIS</sequence>
<protein>
    <recommendedName>
        <fullName evidence="11">General transcription factor IIH subunit</fullName>
    </recommendedName>
</protein>
<keyword evidence="8 11" id="KW-0804">Transcription</keyword>
<evidence type="ECO:0000256" key="13">
    <source>
        <dbReference type="SAM" id="MobiDB-lite"/>
    </source>
</evidence>
<dbReference type="SMART" id="SM01047">
    <property type="entry name" value="C1_4"/>
    <property type="match status" value="1"/>
</dbReference>
<evidence type="ECO:0000313" key="15">
    <source>
        <dbReference type="EMBL" id="CAE2243029.1"/>
    </source>
</evidence>
<reference evidence="15" key="1">
    <citation type="submission" date="2021-01" db="EMBL/GenBank/DDBJ databases">
        <authorList>
            <person name="Corre E."/>
            <person name="Pelletier E."/>
            <person name="Niang G."/>
            <person name="Scheremetjew M."/>
            <person name="Finn R."/>
            <person name="Kale V."/>
            <person name="Holt S."/>
            <person name="Cochrane G."/>
            <person name="Meng A."/>
            <person name="Brown T."/>
            <person name="Cohen L."/>
        </authorList>
    </citation>
    <scope>NUCLEOTIDE SEQUENCE</scope>
    <source>
        <strain evidence="15">Isolate 1302-5</strain>
    </source>
</reference>